<proteinExistence type="predicted"/>
<evidence type="ECO:0000256" key="1">
    <source>
        <dbReference type="SAM" id="MobiDB-lite"/>
    </source>
</evidence>
<feature type="region of interest" description="Disordered" evidence="1">
    <location>
        <begin position="59"/>
        <end position="78"/>
    </location>
</feature>
<keyword evidence="3" id="KW-1185">Reference proteome</keyword>
<evidence type="ECO:0000313" key="2">
    <source>
        <dbReference type="EMBL" id="GFG39134.1"/>
    </source>
</evidence>
<reference evidence="3" key="1">
    <citation type="submission" date="2020-01" db="EMBL/GenBank/DDBJ databases">
        <title>Draft genome sequence of the Termite Coptotermes fromosanus.</title>
        <authorList>
            <person name="Itakura S."/>
            <person name="Yosikawa Y."/>
            <person name="Umezawa K."/>
        </authorList>
    </citation>
    <scope>NUCLEOTIDE SEQUENCE [LARGE SCALE GENOMIC DNA]</scope>
</reference>
<protein>
    <submittedName>
        <fullName evidence="2">Uncharacterized protein</fullName>
    </submittedName>
</protein>
<accession>A0A6L2Q456</accession>
<organism evidence="2 3">
    <name type="scientific">Coptotermes formosanus</name>
    <name type="common">Formosan subterranean termite</name>
    <dbReference type="NCBI Taxonomy" id="36987"/>
    <lineage>
        <taxon>Eukaryota</taxon>
        <taxon>Metazoa</taxon>
        <taxon>Ecdysozoa</taxon>
        <taxon>Arthropoda</taxon>
        <taxon>Hexapoda</taxon>
        <taxon>Insecta</taxon>
        <taxon>Pterygota</taxon>
        <taxon>Neoptera</taxon>
        <taxon>Polyneoptera</taxon>
        <taxon>Dictyoptera</taxon>
        <taxon>Blattodea</taxon>
        <taxon>Blattoidea</taxon>
        <taxon>Termitoidae</taxon>
        <taxon>Rhinotermitidae</taxon>
        <taxon>Coptotermes</taxon>
    </lineage>
</organism>
<name>A0A6L2Q456_COPFO</name>
<sequence length="78" mass="8859">MKQNGDHPLRYHIYNLCFANFLLGRHPHGPGEFLFGPFEGSTNHSAMFPIDYSALNTPPETLEPYSPNKQSNRRSVVV</sequence>
<feature type="compositionally biased region" description="Polar residues" evidence="1">
    <location>
        <begin position="67"/>
        <end position="78"/>
    </location>
</feature>
<evidence type="ECO:0000313" key="3">
    <source>
        <dbReference type="Proteomes" id="UP000502823"/>
    </source>
</evidence>
<dbReference type="EMBL" id="BLKM01000869">
    <property type="protein sequence ID" value="GFG39134.1"/>
    <property type="molecule type" value="Genomic_DNA"/>
</dbReference>
<dbReference type="AlphaFoldDB" id="A0A6L2Q456"/>
<dbReference type="OrthoDB" id="6041230at2759"/>
<dbReference type="Proteomes" id="UP000502823">
    <property type="component" value="Unassembled WGS sequence"/>
</dbReference>
<dbReference type="InParanoid" id="A0A6L2Q456"/>
<gene>
    <name evidence="2" type="ORF">Cfor_10613</name>
</gene>
<comment type="caution">
    <text evidence="2">The sequence shown here is derived from an EMBL/GenBank/DDBJ whole genome shotgun (WGS) entry which is preliminary data.</text>
</comment>